<feature type="binding site" evidence="2">
    <location>
        <position position="380"/>
    </location>
    <ligand>
        <name>Zn(2+)</name>
        <dbReference type="ChEBI" id="CHEBI:29105"/>
        <note>catalytic</note>
    </ligand>
</feature>
<feature type="active site" description="Proton acceptor" evidence="1">
    <location>
        <position position="358"/>
    </location>
</feature>
<keyword evidence="5" id="KW-1185">Reference proteome</keyword>
<dbReference type="PANTHER" id="PTHR45726">
    <property type="entry name" value="LEUKOTRIENE A-4 HYDROLASE"/>
    <property type="match status" value="1"/>
</dbReference>
<dbReference type="PANTHER" id="PTHR45726:SF3">
    <property type="entry name" value="LEUKOTRIENE A-4 HYDROLASE"/>
    <property type="match status" value="1"/>
</dbReference>
<dbReference type="InterPro" id="IPR027268">
    <property type="entry name" value="Peptidase_M4/M1_CTD_sf"/>
</dbReference>
<dbReference type="GO" id="GO:0008237">
    <property type="term" value="F:metallopeptidase activity"/>
    <property type="evidence" value="ECO:0007669"/>
    <property type="project" value="InterPro"/>
</dbReference>
<dbReference type="InterPro" id="IPR014782">
    <property type="entry name" value="Peptidase_M1_dom"/>
</dbReference>
<feature type="binding site" evidence="2">
    <location>
        <position position="357"/>
    </location>
    <ligand>
        <name>Zn(2+)</name>
        <dbReference type="ChEBI" id="CHEBI:29105"/>
        <note>catalytic</note>
    </ligand>
</feature>
<proteinExistence type="predicted"/>
<feature type="binding site" evidence="2">
    <location>
        <position position="361"/>
    </location>
    <ligand>
        <name>Zn(2+)</name>
        <dbReference type="ChEBI" id="CHEBI:29105"/>
        <note>catalytic</note>
    </ligand>
</feature>
<dbReference type="SUPFAM" id="SSF55486">
    <property type="entry name" value="Metalloproteases ('zincins'), catalytic domain"/>
    <property type="match status" value="1"/>
</dbReference>
<dbReference type="CDD" id="cd09604">
    <property type="entry name" value="M1_APN_like"/>
    <property type="match status" value="1"/>
</dbReference>
<dbReference type="Pfam" id="PF01433">
    <property type="entry name" value="Peptidase_M1"/>
    <property type="match status" value="1"/>
</dbReference>
<feature type="active site" description="Proton donor" evidence="1">
    <location>
        <position position="442"/>
    </location>
</feature>
<name>A0A841KVI4_9FIRM</name>
<dbReference type="Proteomes" id="UP000579281">
    <property type="component" value="Unassembled WGS sequence"/>
</dbReference>
<organism evidence="4 5">
    <name type="scientific">Anaerosolibacter carboniphilus</name>
    <dbReference type="NCBI Taxonomy" id="1417629"/>
    <lineage>
        <taxon>Bacteria</taxon>
        <taxon>Bacillati</taxon>
        <taxon>Bacillota</taxon>
        <taxon>Clostridia</taxon>
        <taxon>Peptostreptococcales</taxon>
        <taxon>Thermotaleaceae</taxon>
        <taxon>Anaerosolibacter</taxon>
    </lineage>
</organism>
<evidence type="ECO:0000313" key="4">
    <source>
        <dbReference type="EMBL" id="MBB6217441.1"/>
    </source>
</evidence>
<protein>
    <recommendedName>
        <fullName evidence="3">Peptidase M1 membrane alanine aminopeptidase domain-containing protein</fullName>
    </recommendedName>
</protein>
<evidence type="ECO:0000259" key="3">
    <source>
        <dbReference type="Pfam" id="PF01433"/>
    </source>
</evidence>
<dbReference type="RefSeq" id="WP_184311943.1">
    <property type="nucleotide sequence ID" value="NZ_JACHEN010000024.1"/>
</dbReference>
<sequence length="505" mass="58614">MNKRTRYFIISISLLLVILTGCKGEEVPKDQGTKPTLIVEDLNGINIEKVNLYNIDAVFSPEEATLQAKQQVNYINQEDASLEEIYFHLYPNAFRTEETAPFLFDDFQRAYPNGFEPGYIELENVVVNGQSAQYEILGDQKTIMKIKLTDPLAVGARTKIEMSYTIKLPPAQERFGYGEETFNFGNWYPVAAVYDASGWNLDPYYPIGDPFYSDVSNYDVTIRTPKDMIVAASGNIRKDEIQDKDRLWKIEAKLMRDFAWVASKNFEVVEKDVEGTTLKMYYIKNKELTDEIKEFTTVVGEDALKVFNKTYGKYPYGQYSIVQTNFPSGMEYPGIVFIGKDYYNDNAREYLEIVIVHETAHQWWYGVVGNDEIDEAWLDESLTAYGEVIYAMEIFGEKEGQEYEKVYNEAEYNDVEATIQDKKMLKSLDQFEGWDDYGPLIYNRGSMFMNEIYEKYGKDKLYNIFAEYYDQYRFKNATTENFKAVCEAVLGEDVEPLFQKWLHAQ</sequence>
<dbReference type="InterPro" id="IPR034015">
    <property type="entry name" value="M1_LTA4H"/>
</dbReference>
<reference evidence="4 5" key="1">
    <citation type="submission" date="2020-08" db="EMBL/GenBank/DDBJ databases">
        <title>Genomic Encyclopedia of Type Strains, Phase IV (KMG-IV): sequencing the most valuable type-strain genomes for metagenomic binning, comparative biology and taxonomic classification.</title>
        <authorList>
            <person name="Goeker M."/>
        </authorList>
    </citation>
    <scope>NUCLEOTIDE SEQUENCE [LARGE SCALE GENOMIC DNA]</scope>
    <source>
        <strain evidence="4 5">DSM 103526</strain>
    </source>
</reference>
<evidence type="ECO:0000256" key="2">
    <source>
        <dbReference type="PIRSR" id="PIRSR634015-3"/>
    </source>
</evidence>
<dbReference type="PROSITE" id="PS51257">
    <property type="entry name" value="PROKAR_LIPOPROTEIN"/>
    <property type="match status" value="1"/>
</dbReference>
<keyword evidence="2" id="KW-0862">Zinc</keyword>
<gene>
    <name evidence="4" type="ORF">HNQ80_003562</name>
</gene>
<dbReference type="EMBL" id="JACHEN010000024">
    <property type="protein sequence ID" value="MBB6217441.1"/>
    <property type="molecule type" value="Genomic_DNA"/>
</dbReference>
<feature type="domain" description="Peptidase M1 membrane alanine aminopeptidase" evidence="3">
    <location>
        <begin position="302"/>
        <end position="501"/>
    </location>
</feature>
<evidence type="ECO:0000256" key="1">
    <source>
        <dbReference type="PIRSR" id="PIRSR634015-1"/>
    </source>
</evidence>
<keyword evidence="2" id="KW-0479">Metal-binding</keyword>
<comment type="caution">
    <text evidence="4">The sequence shown here is derived from an EMBL/GenBank/DDBJ whole genome shotgun (WGS) entry which is preliminary data.</text>
</comment>
<comment type="cofactor">
    <cofactor evidence="2">
        <name>Zn(2+)</name>
        <dbReference type="ChEBI" id="CHEBI:29105"/>
    </cofactor>
    <text evidence="2">Binds 1 zinc ion per subunit.</text>
</comment>
<dbReference type="GO" id="GO:0008270">
    <property type="term" value="F:zinc ion binding"/>
    <property type="evidence" value="ECO:0007669"/>
    <property type="project" value="InterPro"/>
</dbReference>
<evidence type="ECO:0000313" key="5">
    <source>
        <dbReference type="Proteomes" id="UP000579281"/>
    </source>
</evidence>
<accession>A0A841KVI4</accession>
<dbReference type="Gene3D" id="1.10.390.10">
    <property type="entry name" value="Neutral Protease Domain 2"/>
    <property type="match status" value="1"/>
</dbReference>
<dbReference type="AlphaFoldDB" id="A0A841KVI4"/>